<proteinExistence type="predicted"/>
<sequence length="1059" mass="109757">MDDLPTDAEVTPPPRGRGLFQAPRGRGRQLALAGAGLVALALGLGWAERLSIADAVLRRELVRLGLAARFNVAELDTRHAVLTDVVVGDSAHPDAVIPRIEVWAGMVGFTPGISRVDLTSPRLFAAIRDGRVSFGAIDRLMKGGKPSGLPAMDLRIKDGVMALATPAGGVGVVLSGRGNLAGGFGGALAVSAPHLRGGGCLGGGRFAGRAGVKAGAPMIEGTANLMPASCGAIRLGASQIGVKGRLGELLDGGQVDLALRGGVLDMPGARIGAITGPLRLALRDSAVNAIGRIAAHDLAATGLAAREVGIEGRLRAPLTMARIDGDGTISGHGVVPDKASYAALDKARRGAAGTLAEPLIARIEASLRKETPRSRLEGRFNLHAGEGRFSFVAPLLRLVGDSGMPLVDGDRLTLVKNDGAKPSFTGSLRTAAPGLPRVLAEIPKNGGPIRLSMAEYRAENGAALALPRMEIVAKGGEIRWRGEAVASGALAPGVKVAGLHLPLDGTGGAQGARLWSSCTPITFAGLEAKGLSLSAGKLAACPITGPLLTLDRGGWRAGVRLAGLDLNGRMGDSPLRLNGGAMELRAGAGRDAALNAQNVSVQLGKPGEGTALKLASVTAQMGTGAAGDFKGLEGSLAAVPMLIRNGAGQWRYADGALALADVALEVSDVETPARFAPLSAHGAGLTMKDGVIRADAVLREPKSDRQIVQVAITHDLAGAKGFADLTVDGLTFDAKLQPDGLTALALGTIANAAGRFDGTGRIDWADGKVTSHGRITTQSFDFAGLAGPVKGVAGTVEFTDLLGLVTAPHQSLRIGSINPGIEATDGKMRFTMHPGYLLEIEDARWPFLDGEMEMLPTTLQLGGAAVRRFELKLSAVNAAKLITHMEVSNLAATGLFDGRIPLIFDQNGGRVSGGELISRPGGGSVSYVGQLSYRDLSAMANFAFRTLRDVRFKEMRIGLDGDLAGEVVTRVSMKGLSQGKGASKNFLTRQVAKLPLQFNVNIRAPFYQLIGSLRSLYDSNYIGDPRDKGLTLPSMRIMPTQNPLPKTATIQPSVSEHRP</sequence>
<dbReference type="Proteomes" id="UP001218231">
    <property type="component" value="Chromosome"/>
</dbReference>
<dbReference type="EMBL" id="CP117417">
    <property type="protein sequence ID" value="WCT79009.1"/>
    <property type="molecule type" value="Genomic_DNA"/>
</dbReference>
<feature type="compositionally biased region" description="Polar residues" evidence="1">
    <location>
        <begin position="1039"/>
        <end position="1059"/>
    </location>
</feature>
<feature type="region of interest" description="Disordered" evidence="1">
    <location>
        <begin position="1036"/>
        <end position="1059"/>
    </location>
</feature>
<accession>A0ABY7U0G0</accession>
<evidence type="ECO:0000256" key="1">
    <source>
        <dbReference type="SAM" id="MobiDB-lite"/>
    </source>
</evidence>
<feature type="region of interest" description="Disordered" evidence="1">
    <location>
        <begin position="1"/>
        <end position="21"/>
    </location>
</feature>
<reference evidence="2 3" key="1">
    <citation type="submission" date="2023-02" db="EMBL/GenBank/DDBJ databases">
        <title>Genome sequence of Novosphingobium humi KACC 19094.</title>
        <authorList>
            <person name="Kim S."/>
            <person name="Heo J."/>
            <person name="Kwon S.-W."/>
        </authorList>
    </citation>
    <scope>NUCLEOTIDE SEQUENCE [LARGE SCALE GENOMIC DNA]</scope>
    <source>
        <strain evidence="2 3">KACC 19094</strain>
    </source>
</reference>
<dbReference type="RefSeq" id="WP_273619303.1">
    <property type="nucleotide sequence ID" value="NZ_CP117417.1"/>
</dbReference>
<organism evidence="2 3">
    <name type="scientific">Novosphingobium humi</name>
    <dbReference type="NCBI Taxonomy" id="2282397"/>
    <lineage>
        <taxon>Bacteria</taxon>
        <taxon>Pseudomonadati</taxon>
        <taxon>Pseudomonadota</taxon>
        <taxon>Alphaproteobacteria</taxon>
        <taxon>Sphingomonadales</taxon>
        <taxon>Sphingomonadaceae</taxon>
        <taxon>Novosphingobium</taxon>
    </lineage>
</organism>
<evidence type="ECO:0000313" key="2">
    <source>
        <dbReference type="EMBL" id="WCT79009.1"/>
    </source>
</evidence>
<name>A0ABY7U0G0_9SPHN</name>
<protein>
    <submittedName>
        <fullName evidence="2">YdbH domain-containing protein</fullName>
    </submittedName>
</protein>
<evidence type="ECO:0000313" key="3">
    <source>
        <dbReference type="Proteomes" id="UP001218231"/>
    </source>
</evidence>
<gene>
    <name evidence="2" type="ORF">PQ457_10675</name>
</gene>
<dbReference type="Pfam" id="PF11739">
    <property type="entry name" value="YdbH-like"/>
    <property type="match status" value="1"/>
</dbReference>
<keyword evidence="3" id="KW-1185">Reference proteome</keyword>
<dbReference type="InterPro" id="IPR021730">
    <property type="entry name" value="YdbH"/>
</dbReference>